<dbReference type="VEuPathDB" id="FungiDB:BD410DRAFT_582580"/>
<feature type="region of interest" description="Disordered" evidence="1">
    <location>
        <begin position="13"/>
        <end position="58"/>
    </location>
</feature>
<feature type="compositionally biased region" description="Low complexity" evidence="1">
    <location>
        <begin position="20"/>
        <end position="53"/>
    </location>
</feature>
<organism evidence="2 3">
    <name type="scientific">Rickenella mellea</name>
    <dbReference type="NCBI Taxonomy" id="50990"/>
    <lineage>
        <taxon>Eukaryota</taxon>
        <taxon>Fungi</taxon>
        <taxon>Dikarya</taxon>
        <taxon>Basidiomycota</taxon>
        <taxon>Agaricomycotina</taxon>
        <taxon>Agaricomycetes</taxon>
        <taxon>Hymenochaetales</taxon>
        <taxon>Rickenellaceae</taxon>
        <taxon>Rickenella</taxon>
    </lineage>
</organism>
<proteinExistence type="predicted"/>
<accession>A0A4Y7PPV1</accession>
<evidence type="ECO:0000256" key="1">
    <source>
        <dbReference type="SAM" id="MobiDB-lite"/>
    </source>
</evidence>
<reference evidence="2 3" key="1">
    <citation type="submission" date="2018-06" db="EMBL/GenBank/DDBJ databases">
        <title>A transcriptomic atlas of mushroom development highlights an independent origin of complex multicellularity.</title>
        <authorList>
            <consortium name="DOE Joint Genome Institute"/>
            <person name="Krizsan K."/>
            <person name="Almasi E."/>
            <person name="Merenyi Z."/>
            <person name="Sahu N."/>
            <person name="Viragh M."/>
            <person name="Koszo T."/>
            <person name="Mondo S."/>
            <person name="Kiss B."/>
            <person name="Balint B."/>
            <person name="Kues U."/>
            <person name="Barry K."/>
            <person name="Hegedus J.C."/>
            <person name="Henrissat B."/>
            <person name="Johnson J."/>
            <person name="Lipzen A."/>
            <person name="Ohm R."/>
            <person name="Nagy I."/>
            <person name="Pangilinan J."/>
            <person name="Yan J."/>
            <person name="Xiong Y."/>
            <person name="Grigoriev I.V."/>
            <person name="Hibbett D.S."/>
            <person name="Nagy L.G."/>
        </authorList>
    </citation>
    <scope>NUCLEOTIDE SEQUENCE [LARGE SCALE GENOMIC DNA]</scope>
    <source>
        <strain evidence="2 3">SZMC22713</strain>
    </source>
</reference>
<name>A0A4Y7PPV1_9AGAM</name>
<keyword evidence="3" id="KW-1185">Reference proteome</keyword>
<gene>
    <name evidence="2" type="ORF">BD410DRAFT_582580</name>
</gene>
<evidence type="ECO:0000313" key="2">
    <source>
        <dbReference type="EMBL" id="TDL17148.1"/>
    </source>
</evidence>
<dbReference type="AlphaFoldDB" id="A0A4Y7PPV1"/>
<protein>
    <submittedName>
        <fullName evidence="2">Uncharacterized protein</fullName>
    </submittedName>
</protein>
<sequence length="81" mass="8787">MWSNSFMNFQQCNEDTRDLTSPTPSLSKPSSPRSAQSSHSSPSTPSKSGGNTSANGGSISISITARSLRCVYFYYSQELQN</sequence>
<dbReference type="EMBL" id="ML170227">
    <property type="protein sequence ID" value="TDL17148.1"/>
    <property type="molecule type" value="Genomic_DNA"/>
</dbReference>
<dbReference type="Proteomes" id="UP000294933">
    <property type="component" value="Unassembled WGS sequence"/>
</dbReference>
<evidence type="ECO:0000313" key="3">
    <source>
        <dbReference type="Proteomes" id="UP000294933"/>
    </source>
</evidence>